<name>A0A1Y0B192_9LAMI</name>
<sequence>MLPSSDQAPEHGSPSSRHACWKAESIGWSPALKSSFLNSIDPYPRDRKKAC</sequence>
<reference evidence="1" key="1">
    <citation type="submission" date="2017-03" db="EMBL/GenBank/DDBJ databases">
        <title>The mitochondrial genome of the carnivorous plant Utricularia reniformis (Lentibulariaceae): structure, comparative analysis and evolutionary landmarks.</title>
        <authorList>
            <person name="Silva S.R."/>
            <person name="Alvarenga D.O."/>
            <person name="Michael T.P."/>
            <person name="Miranda V.F.O."/>
            <person name="Varani A.M."/>
        </authorList>
    </citation>
    <scope>NUCLEOTIDE SEQUENCE</scope>
</reference>
<accession>A0A1Y0B192</accession>
<gene>
    <name evidence="1" type="ORF">AEK19_MT0933</name>
</gene>
<dbReference type="EMBL" id="KY774314">
    <property type="protein sequence ID" value="ART31157.1"/>
    <property type="molecule type" value="Genomic_DNA"/>
</dbReference>
<evidence type="ECO:0000313" key="1">
    <source>
        <dbReference type="EMBL" id="ART31157.1"/>
    </source>
</evidence>
<organism evidence="1">
    <name type="scientific">Utricularia reniformis</name>
    <dbReference type="NCBI Taxonomy" id="192314"/>
    <lineage>
        <taxon>Eukaryota</taxon>
        <taxon>Viridiplantae</taxon>
        <taxon>Streptophyta</taxon>
        <taxon>Embryophyta</taxon>
        <taxon>Tracheophyta</taxon>
        <taxon>Spermatophyta</taxon>
        <taxon>Magnoliopsida</taxon>
        <taxon>eudicotyledons</taxon>
        <taxon>Gunneridae</taxon>
        <taxon>Pentapetalae</taxon>
        <taxon>asterids</taxon>
        <taxon>lamiids</taxon>
        <taxon>Lamiales</taxon>
        <taxon>Lentibulariaceae</taxon>
        <taxon>Utricularia</taxon>
    </lineage>
</organism>
<keyword evidence="1" id="KW-0496">Mitochondrion</keyword>
<protein>
    <submittedName>
        <fullName evidence="1">Uncharacterized protein</fullName>
    </submittedName>
</protein>
<proteinExistence type="predicted"/>
<geneLocation type="mitochondrion" evidence="1"/>
<dbReference type="AlphaFoldDB" id="A0A1Y0B192"/>